<dbReference type="EMBL" id="JANFAV010000004">
    <property type="protein sequence ID" value="MCW6534708.1"/>
    <property type="molecule type" value="Genomic_DNA"/>
</dbReference>
<protein>
    <submittedName>
        <fullName evidence="3">Methylated-DNA--[protein]-cysteine S-methyltransferase</fullName>
    </submittedName>
</protein>
<dbReference type="PANTHER" id="PTHR10815:SF5">
    <property type="entry name" value="METHYLATED-DNA--PROTEIN-CYSTEINE METHYLTRANSFERASE"/>
    <property type="match status" value="1"/>
</dbReference>
<comment type="caution">
    <text evidence="3">The sequence shown here is derived from an EMBL/GenBank/DDBJ whole genome shotgun (WGS) entry which is preliminary data.</text>
</comment>
<dbReference type="PANTHER" id="PTHR10815">
    <property type="entry name" value="METHYLATED-DNA--PROTEIN-CYSTEINE METHYLTRANSFERASE"/>
    <property type="match status" value="1"/>
</dbReference>
<dbReference type="InterPro" id="IPR036631">
    <property type="entry name" value="MGMT_N_sf"/>
</dbReference>
<dbReference type="AlphaFoldDB" id="A0AA42CTT1"/>
<dbReference type="CDD" id="cd06445">
    <property type="entry name" value="ATase"/>
    <property type="match status" value="1"/>
</dbReference>
<keyword evidence="1" id="KW-0227">DNA damage</keyword>
<dbReference type="InterPro" id="IPR036217">
    <property type="entry name" value="MethylDNA_cys_MeTrfase_DNAb"/>
</dbReference>
<dbReference type="Proteomes" id="UP001165565">
    <property type="component" value="Unassembled WGS sequence"/>
</dbReference>
<dbReference type="InterPro" id="IPR014048">
    <property type="entry name" value="MethylDNA_cys_MeTrfase_DNA-bd"/>
</dbReference>
<feature type="domain" description="Methylated-DNA-[protein]-cysteine S-methyltransferase DNA binding" evidence="2">
    <location>
        <begin position="92"/>
        <end position="175"/>
    </location>
</feature>
<evidence type="ECO:0000259" key="2">
    <source>
        <dbReference type="Pfam" id="PF01035"/>
    </source>
</evidence>
<gene>
    <name evidence="3" type="ORF">NEE01_07900</name>
</gene>
<accession>A0AA42CTT1</accession>
<evidence type="ECO:0000256" key="1">
    <source>
        <dbReference type="ARBA" id="ARBA00022763"/>
    </source>
</evidence>
<dbReference type="RefSeq" id="WP_265268542.1">
    <property type="nucleotide sequence ID" value="NZ_JANFAV010000004.1"/>
</dbReference>
<dbReference type="InterPro" id="IPR036388">
    <property type="entry name" value="WH-like_DNA-bd_sf"/>
</dbReference>
<dbReference type="GO" id="GO:0003908">
    <property type="term" value="F:methylated-DNA-[protein]-cysteine S-methyltransferase activity"/>
    <property type="evidence" value="ECO:0007669"/>
    <property type="project" value="InterPro"/>
</dbReference>
<name>A0AA42CTT1_9SPHN</name>
<proteinExistence type="predicted"/>
<reference evidence="3" key="1">
    <citation type="submission" date="2022-06" db="EMBL/GenBank/DDBJ databases">
        <title>Sphingomonas sp. nov. isolated from rhizosphere soil of tomato.</title>
        <authorList>
            <person name="Dong H."/>
            <person name="Gao R."/>
        </authorList>
    </citation>
    <scope>NUCLEOTIDE SEQUENCE</scope>
    <source>
        <strain evidence="3">MMSM24</strain>
    </source>
</reference>
<dbReference type="Gene3D" id="1.10.10.10">
    <property type="entry name" value="Winged helix-like DNA-binding domain superfamily/Winged helix DNA-binding domain"/>
    <property type="match status" value="1"/>
</dbReference>
<dbReference type="GO" id="GO:0006281">
    <property type="term" value="P:DNA repair"/>
    <property type="evidence" value="ECO:0007669"/>
    <property type="project" value="InterPro"/>
</dbReference>
<organism evidence="3 4">
    <name type="scientific">Sphingomonas lycopersici</name>
    <dbReference type="NCBI Taxonomy" id="2951807"/>
    <lineage>
        <taxon>Bacteria</taxon>
        <taxon>Pseudomonadati</taxon>
        <taxon>Pseudomonadota</taxon>
        <taxon>Alphaproteobacteria</taxon>
        <taxon>Sphingomonadales</taxon>
        <taxon>Sphingomonadaceae</taxon>
        <taxon>Sphingomonas</taxon>
    </lineage>
</organism>
<dbReference type="NCBIfam" id="TIGR00589">
    <property type="entry name" value="ogt"/>
    <property type="match status" value="1"/>
</dbReference>
<dbReference type="SUPFAM" id="SSF53155">
    <property type="entry name" value="Methylated DNA-protein cysteine methyltransferase domain"/>
    <property type="match status" value="1"/>
</dbReference>
<keyword evidence="4" id="KW-1185">Reference proteome</keyword>
<dbReference type="Gene3D" id="3.30.160.70">
    <property type="entry name" value="Methylated DNA-protein cysteine methyltransferase domain"/>
    <property type="match status" value="1"/>
</dbReference>
<dbReference type="SUPFAM" id="SSF46767">
    <property type="entry name" value="Methylated DNA-protein cysteine methyltransferase, C-terminal domain"/>
    <property type="match status" value="1"/>
</dbReference>
<sequence>MTQPALATRYHVFETAAGHAAIGWNDRGISSFRLPARTAREASWALLRRAPDATIVDPPAPVRAIVDAACRYFAGERVDFGDAPIDLGEQEPFFARVYDRVRKLGWGETTTYGAIAKELGAGPEFARDVGQAMASNPIPLIVPCHRVTAAGGKIGGFSAPGGSFSKARMLELEGVSIAVDAGKKPEAKKPEQPGFDF</sequence>
<dbReference type="Pfam" id="PF01035">
    <property type="entry name" value="DNA_binding_1"/>
    <property type="match status" value="1"/>
</dbReference>
<evidence type="ECO:0000313" key="3">
    <source>
        <dbReference type="EMBL" id="MCW6534708.1"/>
    </source>
</evidence>
<evidence type="ECO:0000313" key="4">
    <source>
        <dbReference type="Proteomes" id="UP001165565"/>
    </source>
</evidence>